<evidence type="ECO:0000313" key="1">
    <source>
        <dbReference type="EMBL" id="GJD64609.1"/>
    </source>
</evidence>
<organism evidence="1 2">
    <name type="scientific">Methylobacterium frigidaeris</name>
    <dbReference type="NCBI Taxonomy" id="2038277"/>
    <lineage>
        <taxon>Bacteria</taxon>
        <taxon>Pseudomonadati</taxon>
        <taxon>Pseudomonadota</taxon>
        <taxon>Alphaproteobacteria</taxon>
        <taxon>Hyphomicrobiales</taxon>
        <taxon>Methylobacteriaceae</taxon>
        <taxon>Methylobacterium</taxon>
    </lineage>
</organism>
<reference evidence="1" key="1">
    <citation type="journal article" date="2016" name="Front. Microbiol.">
        <title>Genome Sequence of the Piezophilic, Mesophilic Sulfate-Reducing Bacterium Desulfovibrio indicus J2T.</title>
        <authorList>
            <person name="Cao J."/>
            <person name="Maignien L."/>
            <person name="Shao Z."/>
            <person name="Alain K."/>
            <person name="Jebbar M."/>
        </authorList>
    </citation>
    <scope>NUCLEOTIDE SEQUENCE</scope>
    <source>
        <strain evidence="1">JCM 32048</strain>
    </source>
</reference>
<gene>
    <name evidence="1" type="ORF">MPEAHAMD_4792</name>
</gene>
<reference evidence="1" key="2">
    <citation type="submission" date="2021-08" db="EMBL/GenBank/DDBJ databases">
        <authorList>
            <person name="Tani A."/>
            <person name="Ola A."/>
            <person name="Ogura Y."/>
            <person name="Katsura K."/>
            <person name="Hayashi T."/>
        </authorList>
    </citation>
    <scope>NUCLEOTIDE SEQUENCE</scope>
    <source>
        <strain evidence="1">JCM 32048</strain>
    </source>
</reference>
<dbReference type="AlphaFoldDB" id="A0AA37HFI3"/>
<name>A0AA37HFI3_9HYPH</name>
<dbReference type="EMBL" id="BPQJ01000027">
    <property type="protein sequence ID" value="GJD64609.1"/>
    <property type="molecule type" value="Genomic_DNA"/>
</dbReference>
<proteinExistence type="predicted"/>
<sequence>MGFAWETIGQSPGLLQLSTPRRVSLMLVYGDVRRQADSRDEVARLQEAVEAAGGLRPGLARHAALVGALIAAGELVQGVADAAFRETGRDAHDGATARLTGVLVRLAGAVWASWRSGFAAGAIPDRAEIARACAGLASTPLEIRLPEGFAFYAVYPEAYATAAAASGFDAGATVIGLRSIGTSLGAMVAAGLDGDLVTVRPTGHPFRRELRLSDALRDRFDPTRDVAIADEGPGLSGSSFGAVLGMLESRGIPADRVALFPSHAGAPGHQAAEETRRRYGQARRHVLTFDDLVLRAERPEHRLEAWLAPLVGPLTAPLEEISGGAWRRHRSDDRAAWPPANPMQERRKFLARTTHGTWLAKFVGLGAEGERKVGRARALHAAGFTPEVAGFRHGFLVERWIEAATPLDRTRLDPLRLAERVGDYLGFRATSFACGPGRGASLHALWEMARHNAAEALGDAAARAVDGWRAALPAFAAGMQPVETDNRVHPWEWLVLRDGTILKTDAVDHHAAHDLVGCQDIAWDVAGAAIEFGLEGAAGRHLSAVVARRTGRAPDPDLVAWLEIAYAAFQLGAATMAGHSADAEEQARLQAEAERYRRHLAARLRVASPDASPS</sequence>
<protein>
    <submittedName>
        <fullName evidence="1">Uncharacterized protein</fullName>
    </submittedName>
</protein>
<comment type="caution">
    <text evidence="1">The sequence shown here is derived from an EMBL/GenBank/DDBJ whole genome shotgun (WGS) entry which is preliminary data.</text>
</comment>
<evidence type="ECO:0000313" key="2">
    <source>
        <dbReference type="Proteomes" id="UP001055286"/>
    </source>
</evidence>
<keyword evidence="2" id="KW-1185">Reference proteome</keyword>
<dbReference type="Proteomes" id="UP001055286">
    <property type="component" value="Unassembled WGS sequence"/>
</dbReference>
<accession>A0AA37HFI3</accession>